<sequence length="29" mass="3477">MFFRVLVRWFVEVFQSVVGFCLQVLIASR</sequence>
<evidence type="ECO:0000256" key="1">
    <source>
        <dbReference type="SAM" id="Phobius"/>
    </source>
</evidence>
<protein>
    <submittedName>
        <fullName evidence="2">Uncharacterized protein</fullName>
    </submittedName>
</protein>
<name>A0A0A9BXL7_ARUDO</name>
<reference evidence="2" key="2">
    <citation type="journal article" date="2015" name="Data Brief">
        <title>Shoot transcriptome of the giant reed, Arundo donax.</title>
        <authorList>
            <person name="Barrero R.A."/>
            <person name="Guerrero F.D."/>
            <person name="Moolhuijzen P."/>
            <person name="Goolsby J.A."/>
            <person name="Tidwell J."/>
            <person name="Bellgard S.E."/>
            <person name="Bellgard M.I."/>
        </authorList>
    </citation>
    <scope>NUCLEOTIDE SEQUENCE</scope>
    <source>
        <tissue evidence="2">Shoot tissue taken approximately 20 cm above the soil surface</tissue>
    </source>
</reference>
<feature type="transmembrane region" description="Helical" evidence="1">
    <location>
        <begin position="6"/>
        <end position="27"/>
    </location>
</feature>
<accession>A0A0A9BXL7</accession>
<organism evidence="2">
    <name type="scientific">Arundo donax</name>
    <name type="common">Giant reed</name>
    <name type="synonym">Donax arundinaceus</name>
    <dbReference type="NCBI Taxonomy" id="35708"/>
    <lineage>
        <taxon>Eukaryota</taxon>
        <taxon>Viridiplantae</taxon>
        <taxon>Streptophyta</taxon>
        <taxon>Embryophyta</taxon>
        <taxon>Tracheophyta</taxon>
        <taxon>Spermatophyta</taxon>
        <taxon>Magnoliopsida</taxon>
        <taxon>Liliopsida</taxon>
        <taxon>Poales</taxon>
        <taxon>Poaceae</taxon>
        <taxon>PACMAD clade</taxon>
        <taxon>Arundinoideae</taxon>
        <taxon>Arundineae</taxon>
        <taxon>Arundo</taxon>
    </lineage>
</organism>
<dbReference type="AlphaFoldDB" id="A0A0A9BXL7"/>
<keyword evidence="1" id="KW-0472">Membrane</keyword>
<reference evidence="2" key="1">
    <citation type="submission" date="2014-09" db="EMBL/GenBank/DDBJ databases">
        <authorList>
            <person name="Magalhaes I.L.F."/>
            <person name="Oliveira U."/>
            <person name="Santos F.R."/>
            <person name="Vidigal T.H.D.A."/>
            <person name="Brescovit A.D."/>
            <person name="Santos A.J."/>
        </authorList>
    </citation>
    <scope>NUCLEOTIDE SEQUENCE</scope>
    <source>
        <tissue evidence="2">Shoot tissue taken approximately 20 cm above the soil surface</tissue>
    </source>
</reference>
<keyword evidence="1" id="KW-1133">Transmembrane helix</keyword>
<proteinExistence type="predicted"/>
<keyword evidence="1" id="KW-0812">Transmembrane</keyword>
<dbReference type="EMBL" id="GBRH01231980">
    <property type="protein sequence ID" value="JAD65915.1"/>
    <property type="molecule type" value="Transcribed_RNA"/>
</dbReference>
<evidence type="ECO:0000313" key="2">
    <source>
        <dbReference type="EMBL" id="JAD65915.1"/>
    </source>
</evidence>